<gene>
    <name evidence="2" type="ORF">NCTC13067_00045</name>
</gene>
<accession>A0A379E115</accession>
<name>A0A379E115_9BACT</name>
<proteinExistence type="predicted"/>
<feature type="compositionally biased region" description="Basic residues" evidence="1">
    <location>
        <begin position="143"/>
        <end position="159"/>
    </location>
</feature>
<dbReference type="Proteomes" id="UP000255469">
    <property type="component" value="Unassembled WGS sequence"/>
</dbReference>
<reference evidence="2 3" key="1">
    <citation type="submission" date="2018-06" db="EMBL/GenBank/DDBJ databases">
        <authorList>
            <consortium name="Pathogen Informatics"/>
            <person name="Doyle S."/>
        </authorList>
    </citation>
    <scope>NUCLEOTIDE SEQUENCE [LARGE SCALE GENOMIC DNA]</scope>
    <source>
        <strain evidence="2 3">NCTC13067</strain>
    </source>
</reference>
<evidence type="ECO:0000256" key="1">
    <source>
        <dbReference type="SAM" id="MobiDB-lite"/>
    </source>
</evidence>
<organism evidence="2 3">
    <name type="scientific">Prevotella denticola</name>
    <dbReference type="NCBI Taxonomy" id="28129"/>
    <lineage>
        <taxon>Bacteria</taxon>
        <taxon>Pseudomonadati</taxon>
        <taxon>Bacteroidota</taxon>
        <taxon>Bacteroidia</taxon>
        <taxon>Bacteroidales</taxon>
        <taxon>Prevotellaceae</taxon>
        <taxon>Prevotella</taxon>
    </lineage>
</organism>
<feature type="region of interest" description="Disordered" evidence="1">
    <location>
        <begin position="143"/>
        <end position="174"/>
    </location>
</feature>
<dbReference type="EMBL" id="UGTM01000001">
    <property type="protein sequence ID" value="SUB86413.1"/>
    <property type="molecule type" value="Genomic_DNA"/>
</dbReference>
<dbReference type="AlphaFoldDB" id="A0A379E115"/>
<evidence type="ECO:0000313" key="3">
    <source>
        <dbReference type="Proteomes" id="UP000255469"/>
    </source>
</evidence>
<feature type="compositionally biased region" description="Basic and acidic residues" evidence="1">
    <location>
        <begin position="164"/>
        <end position="174"/>
    </location>
</feature>
<sequence>MLRYHVVEASMESTSVYWTPIWCVLSPLFKLNLANPYFIRQLPRRKSDVKDARWIAECTGKVLIRGSFVPPEVIQQLCLYDRIFDLNREIARNLSKIDAVPQRCNIRLSNYVSNIDGKSYKAVVKGISEEITDLEELVKLIHGHHRQPSRQRHHPRLAQRRGQPCRDRHDSTAA</sequence>
<evidence type="ECO:0000313" key="2">
    <source>
        <dbReference type="EMBL" id="SUB86413.1"/>
    </source>
</evidence>
<protein>
    <submittedName>
        <fullName evidence="2">Uncharacterized protein</fullName>
    </submittedName>
</protein>